<dbReference type="Proteomes" id="UP001595767">
    <property type="component" value="Unassembled WGS sequence"/>
</dbReference>
<reference evidence="2" key="1">
    <citation type="journal article" date="2019" name="Int. J. Syst. Evol. Microbiol.">
        <title>The Global Catalogue of Microorganisms (GCM) 10K type strain sequencing project: providing services to taxonomists for standard genome sequencing and annotation.</title>
        <authorList>
            <consortium name="The Broad Institute Genomics Platform"/>
            <consortium name="The Broad Institute Genome Sequencing Center for Infectious Disease"/>
            <person name="Wu L."/>
            <person name="Ma J."/>
        </authorList>
    </citation>
    <scope>NUCLEOTIDE SEQUENCE [LARGE SCALE GENOMIC DNA]</scope>
    <source>
        <strain evidence="2">CGMCC 4.7204</strain>
    </source>
</reference>
<comment type="caution">
    <text evidence="1">The sequence shown here is derived from an EMBL/GenBank/DDBJ whole genome shotgun (WGS) entry which is preliminary data.</text>
</comment>
<proteinExistence type="predicted"/>
<sequence>MTVFGALRETVFGIPSAAAVGNRRGFTPEALTHFEPVANALIAGYNGTLRDPRFPAITDKVAAVDPVLRGFAYEGVGMGLAVLDTLSPGRPRLPDFVAGPGKRHVALLYIGAGLAYARMRRFPEAAVGGLDRVLGWFAVDGYGFHEAFFHWANTVERHRVPSRLSAYGAQVFDQGVGRALWFTSGTDVERVARLIAAYPADRHGDLWSGAAAACAYAGGADAGLVAALLDLAPDHRRRMAGGVAMAAFGRELAGNQAGHTDLACKVIAEHSAEETARIADLAYRAASPLSVAPAHQIWRARIDDELAVVHSEGK</sequence>
<protein>
    <submittedName>
        <fullName evidence="1">DUF1702 family protein</fullName>
    </submittedName>
</protein>
<organism evidence="1 2">
    <name type="scientific">Nocardia rhizosphaerae</name>
    <dbReference type="NCBI Taxonomy" id="1691571"/>
    <lineage>
        <taxon>Bacteria</taxon>
        <taxon>Bacillati</taxon>
        <taxon>Actinomycetota</taxon>
        <taxon>Actinomycetes</taxon>
        <taxon>Mycobacteriales</taxon>
        <taxon>Nocardiaceae</taxon>
        <taxon>Nocardia</taxon>
    </lineage>
</organism>
<name>A0ABV8LC58_9NOCA</name>
<dbReference type="RefSeq" id="WP_378553635.1">
    <property type="nucleotide sequence ID" value="NZ_JBHSBA010000015.1"/>
</dbReference>
<gene>
    <name evidence="1" type="ORF">ACFOW8_23595</name>
</gene>
<evidence type="ECO:0000313" key="1">
    <source>
        <dbReference type="EMBL" id="MFC4127914.1"/>
    </source>
</evidence>
<dbReference type="EMBL" id="JBHSBA010000015">
    <property type="protein sequence ID" value="MFC4127914.1"/>
    <property type="molecule type" value="Genomic_DNA"/>
</dbReference>
<dbReference type="InterPro" id="IPR012964">
    <property type="entry name" value="DUF1702"/>
</dbReference>
<evidence type="ECO:0000313" key="2">
    <source>
        <dbReference type="Proteomes" id="UP001595767"/>
    </source>
</evidence>
<dbReference type="Pfam" id="PF08012">
    <property type="entry name" value="DUF1702"/>
    <property type="match status" value="1"/>
</dbReference>
<accession>A0ABV8LC58</accession>
<keyword evidence="2" id="KW-1185">Reference proteome</keyword>